<evidence type="ECO:0000313" key="3">
    <source>
        <dbReference type="Proteomes" id="UP001595625"/>
    </source>
</evidence>
<accession>A0ABV7KLU7</accession>
<dbReference type="InterPro" id="IPR014922">
    <property type="entry name" value="YdhG-like"/>
</dbReference>
<keyword evidence="3" id="KW-1185">Reference proteome</keyword>
<gene>
    <name evidence="2" type="ORF">ACFOEJ_04875</name>
</gene>
<proteinExistence type="predicted"/>
<evidence type="ECO:0000313" key="2">
    <source>
        <dbReference type="EMBL" id="MFC3210408.1"/>
    </source>
</evidence>
<comment type="caution">
    <text evidence="2">The sequence shown here is derived from an EMBL/GenBank/DDBJ whole genome shotgun (WGS) entry which is preliminary data.</text>
</comment>
<dbReference type="EMBL" id="JBHRUJ010000006">
    <property type="protein sequence ID" value="MFC3210408.1"/>
    <property type="molecule type" value="Genomic_DNA"/>
</dbReference>
<reference evidence="3" key="1">
    <citation type="journal article" date="2019" name="Int. J. Syst. Evol. Microbiol.">
        <title>The Global Catalogue of Microorganisms (GCM) 10K type strain sequencing project: providing services to taxonomists for standard genome sequencing and annotation.</title>
        <authorList>
            <consortium name="The Broad Institute Genomics Platform"/>
            <consortium name="The Broad Institute Genome Sequencing Center for Infectious Disease"/>
            <person name="Wu L."/>
            <person name="Ma J."/>
        </authorList>
    </citation>
    <scope>NUCLEOTIDE SEQUENCE [LARGE SCALE GENOMIC DNA]</scope>
    <source>
        <strain evidence="3">CCM 320</strain>
    </source>
</reference>
<dbReference type="Proteomes" id="UP001595625">
    <property type="component" value="Unassembled WGS sequence"/>
</dbReference>
<sequence length="144" mass="16524">MYEQKTKETDADVLEFIESVDSPKKREDAYRLLEIFEQTSGYEAKMWGDSIIGFGSYHYRYATGHEGDAPLVGFSPRKAKISLYFATGDEDRQALLDDFGKHTSGKACVYINKVDDIDVDVLNKLITRSIHFLQDLYPQNLENR</sequence>
<dbReference type="Pfam" id="PF08818">
    <property type="entry name" value="DUF1801"/>
    <property type="match status" value="1"/>
</dbReference>
<evidence type="ECO:0000259" key="1">
    <source>
        <dbReference type="Pfam" id="PF08818"/>
    </source>
</evidence>
<dbReference type="SUPFAM" id="SSF159888">
    <property type="entry name" value="YdhG-like"/>
    <property type="match status" value="1"/>
</dbReference>
<protein>
    <submittedName>
        <fullName evidence="2">DUF1801 domain-containing protein</fullName>
    </submittedName>
</protein>
<feature type="domain" description="YdhG-like" evidence="1">
    <location>
        <begin position="25"/>
        <end position="129"/>
    </location>
</feature>
<organism evidence="2 3">
    <name type="scientific">Planomicrobium okeanokoites</name>
    <name type="common">Planococcus okeanokoites</name>
    <name type="synonym">Flavobacterium okeanokoites</name>
    <dbReference type="NCBI Taxonomy" id="244"/>
    <lineage>
        <taxon>Bacteria</taxon>
        <taxon>Bacillati</taxon>
        <taxon>Bacillota</taxon>
        <taxon>Bacilli</taxon>
        <taxon>Bacillales</taxon>
        <taxon>Caryophanaceae</taxon>
        <taxon>Planomicrobium</taxon>
    </lineage>
</organism>
<dbReference type="RefSeq" id="WP_101803280.1">
    <property type="nucleotide sequence ID" value="NZ_CANMQG010000007.1"/>
</dbReference>
<name>A0ABV7KLU7_PLAOK</name>